<accession>A0A126T5D0</accession>
<sequence length="134" mass="15143">MKRMLVIFGILVLSGCSEKEEYQSVVLEQMKQDKDIKDYGIEPEIMTKCVVDTSSNNMPGLFLIDPERRKAYKNYARMLDLNKSTDPQKTLNELRESFGAAKELAEAHSNYVESIVECMSGLVTGGEEKLKNAK</sequence>
<name>A0A126T5D0_9GAMM</name>
<evidence type="ECO:0000313" key="1">
    <source>
        <dbReference type="EMBL" id="AMK77278.1"/>
    </source>
</evidence>
<reference evidence="1 2" key="1">
    <citation type="journal article" date="2015" name="Environ. Microbiol.">
        <title>Methane oxidation coupled to nitrate reduction under hypoxia by the Gammaproteobacterium Methylomonas denitrificans, sp. nov. type strain FJG1.</title>
        <authorList>
            <person name="Kits K.D."/>
            <person name="Klotz M.G."/>
            <person name="Stein L.Y."/>
        </authorList>
    </citation>
    <scope>NUCLEOTIDE SEQUENCE [LARGE SCALE GENOMIC DNA]</scope>
    <source>
        <strain evidence="1 2">FJG1</strain>
    </source>
</reference>
<keyword evidence="2" id="KW-1185">Reference proteome</keyword>
<gene>
    <name evidence="1" type="ORF">JT25_012455</name>
</gene>
<dbReference type="RefSeq" id="WP_036280004.1">
    <property type="nucleotide sequence ID" value="NZ_CP014476.1"/>
</dbReference>
<proteinExistence type="predicted"/>
<dbReference type="PROSITE" id="PS51257">
    <property type="entry name" value="PROKAR_LIPOPROTEIN"/>
    <property type="match status" value="1"/>
</dbReference>
<dbReference type="Proteomes" id="UP000030512">
    <property type="component" value="Chromosome"/>
</dbReference>
<dbReference type="AlphaFoldDB" id="A0A126T5D0"/>
<dbReference type="EMBL" id="CP014476">
    <property type="protein sequence ID" value="AMK77278.1"/>
    <property type="molecule type" value="Genomic_DNA"/>
</dbReference>
<dbReference type="OrthoDB" id="5569388at2"/>
<evidence type="ECO:0000313" key="2">
    <source>
        <dbReference type="Proteomes" id="UP000030512"/>
    </source>
</evidence>
<organism evidence="1 2">
    <name type="scientific">Methylomonas denitrificans</name>
    <dbReference type="NCBI Taxonomy" id="1538553"/>
    <lineage>
        <taxon>Bacteria</taxon>
        <taxon>Pseudomonadati</taxon>
        <taxon>Pseudomonadota</taxon>
        <taxon>Gammaproteobacteria</taxon>
        <taxon>Methylococcales</taxon>
        <taxon>Methylococcaceae</taxon>
        <taxon>Methylomonas</taxon>
    </lineage>
</organism>
<dbReference type="KEGG" id="mdn:JT25_012455"/>
<protein>
    <recommendedName>
        <fullName evidence="3">Lipoprotein</fullName>
    </recommendedName>
</protein>
<evidence type="ECO:0008006" key="3">
    <source>
        <dbReference type="Google" id="ProtNLM"/>
    </source>
</evidence>